<feature type="domain" description="Rolling Circle replication initiation protein N-terminal" evidence="2">
    <location>
        <begin position="24"/>
        <end position="115"/>
    </location>
</feature>
<comment type="caution">
    <text evidence="3">The sequence shown here is derived from an EMBL/GenBank/DDBJ whole genome shotgun (WGS) entry which is preliminary data.</text>
</comment>
<accession>A0AAW9JL93</accession>
<keyword evidence="3" id="KW-0648">Protein biosynthesis</keyword>
<gene>
    <name evidence="3" type="ORF">RAK27_00660</name>
</gene>
<evidence type="ECO:0000313" key="4">
    <source>
        <dbReference type="Proteomes" id="UP001290462"/>
    </source>
</evidence>
<keyword evidence="3" id="KW-0396">Initiation factor</keyword>
<evidence type="ECO:0000313" key="3">
    <source>
        <dbReference type="EMBL" id="MDZ5757162.1"/>
    </source>
</evidence>
<proteinExistence type="predicted"/>
<sequence length="400" mass="47747">MEDHTLKPPYSNTGAERTKKERLQATVDWVSVTFTCNKFHEVFTQILKMPEEQFIFYDKGLNGYTECYQRAEFMKVFVNQKRPEMGVLLMMSGTDCRYFESILKAQKRNWNHFFKDCIQLNGHFTRIDIALDDYTPYFRLEALWKKVKKQEVVAKFRKSRIMEEVSLASAESFGKTIYFGSNYSRQMFRFYEKGLQQLKKIKADMDLKYLEELYQANEISKYNDTSIDLNQNPYYEDIDFDYYQNWNRYEIVCKQENAQEVAYHFATGLLADSLLLSIMNDYMRVTNRGTDKKRSRWKTWRPWAQLMKDIKGINISMKPKAQTILNSELWLRHSVSQTLFVYLKTLEDANISINELFQVFMEQTELNAHNEKRLETLLQDNPYKNQFKLIDESVILKKEA</sequence>
<dbReference type="InterPro" id="IPR003491">
    <property type="entry name" value="REP-like_C"/>
</dbReference>
<dbReference type="Pfam" id="PF18106">
    <property type="entry name" value="Rol_Rep_N"/>
    <property type="match status" value="1"/>
</dbReference>
<evidence type="ECO:0000259" key="1">
    <source>
        <dbReference type="Pfam" id="PF02486"/>
    </source>
</evidence>
<organism evidence="3 4">
    <name type="scientific">Carnobacterium maltaromaticum</name>
    <name type="common">Carnobacterium piscicola</name>
    <dbReference type="NCBI Taxonomy" id="2751"/>
    <lineage>
        <taxon>Bacteria</taxon>
        <taxon>Bacillati</taxon>
        <taxon>Bacillota</taxon>
        <taxon>Bacilli</taxon>
        <taxon>Lactobacillales</taxon>
        <taxon>Carnobacteriaceae</taxon>
        <taxon>Carnobacterium</taxon>
    </lineage>
</organism>
<feature type="domain" description="Replication initiation protein-like C-terminal" evidence="1">
    <location>
        <begin position="236"/>
        <end position="347"/>
    </location>
</feature>
<dbReference type="GO" id="GO:0003743">
    <property type="term" value="F:translation initiation factor activity"/>
    <property type="evidence" value="ECO:0007669"/>
    <property type="project" value="UniProtKB-KW"/>
</dbReference>
<dbReference type="EMBL" id="JAVBVO010000001">
    <property type="protein sequence ID" value="MDZ5757162.1"/>
    <property type="molecule type" value="Genomic_DNA"/>
</dbReference>
<dbReference type="RefSeq" id="WP_194320576.1">
    <property type="nucleotide sequence ID" value="NZ_JAVBVO010000001.1"/>
</dbReference>
<evidence type="ECO:0000259" key="2">
    <source>
        <dbReference type="Pfam" id="PF18106"/>
    </source>
</evidence>
<dbReference type="AlphaFoldDB" id="A0AAW9JL93"/>
<dbReference type="Proteomes" id="UP001290462">
    <property type="component" value="Unassembled WGS sequence"/>
</dbReference>
<dbReference type="InterPro" id="IPR040819">
    <property type="entry name" value="Rol_Rep_N"/>
</dbReference>
<protein>
    <submittedName>
        <fullName evidence="3">Replication initiation factor domain-containing protein</fullName>
    </submittedName>
</protein>
<name>A0AAW9JL93_CARML</name>
<reference evidence="3" key="1">
    <citation type="submission" date="2023-08" db="EMBL/GenBank/DDBJ databases">
        <title>Genomic characterization of piscicolin 126 produced by Carnobacterium maltaromaticum CM22 strain isolated from salmon (Salmo salar).</title>
        <authorList>
            <person name="Gonzalez-Gragera E."/>
            <person name="Garcia-Lopez J.D."/>
            <person name="Teso-Perez C."/>
            <person name="Gimenez-Hernandez I."/>
            <person name="Peralta-Sanchez J.M."/>
            <person name="Valdivia E."/>
            <person name="Montalban-Lopez M."/>
            <person name="Martin-Platero A.M."/>
            <person name="Banos A."/>
            <person name="Martinez-Bueno M."/>
        </authorList>
    </citation>
    <scope>NUCLEOTIDE SEQUENCE</scope>
    <source>
        <strain evidence="3">CM22</strain>
    </source>
</reference>
<dbReference type="Pfam" id="PF02486">
    <property type="entry name" value="Rep_trans"/>
    <property type="match status" value="2"/>
</dbReference>
<feature type="domain" description="Replication initiation protein-like C-terminal" evidence="1">
    <location>
        <begin position="123"/>
        <end position="206"/>
    </location>
</feature>